<keyword evidence="4" id="KW-1185">Reference proteome</keyword>
<dbReference type="Gene3D" id="1.10.10.10">
    <property type="entry name" value="Winged helix-like DNA-binding domain superfamily/Winged helix DNA-binding domain"/>
    <property type="match status" value="1"/>
</dbReference>
<proteinExistence type="predicted"/>
<feature type="domain" description="HTH luxR-type" evidence="2">
    <location>
        <begin position="215"/>
        <end position="272"/>
    </location>
</feature>
<dbReference type="SUPFAM" id="SSF46894">
    <property type="entry name" value="C-terminal effector domain of the bipartite response regulators"/>
    <property type="match status" value="1"/>
</dbReference>
<feature type="region of interest" description="Disordered" evidence="1">
    <location>
        <begin position="280"/>
        <end position="302"/>
    </location>
</feature>
<dbReference type="AlphaFoldDB" id="A0A6J5GLQ6"/>
<name>A0A6J5GLQ6_9BURK</name>
<dbReference type="InterPro" id="IPR036388">
    <property type="entry name" value="WH-like_DNA-bd_sf"/>
</dbReference>
<sequence>MLLNVDPFNHQSQHIDVPIKALGDIIESIGTPHFVHRLTSFMNGIIPLDVVHVERSRFGAGAPLGYSCEWLGSGAVDDEQARLDHVMGLYYERFQAADPLFAAIRGTTGTHLVVRDMSNIPAGEFRKRIFDERQIAHECVLTKDASHAQYSLAIVRRKHLPPFSLSELSQLRHLGDFLFPLLELHSSMSAARKVANTATSTDPLALFDARVAHEGITLSKREYESCKHLIVGRTVPETAAILGVRQSSAESYIQRAFAKLGVRTKRDLAKWALEAAMPASAASSAPQTGTVQTDPAPPPTAV</sequence>
<dbReference type="InterPro" id="IPR016032">
    <property type="entry name" value="Sig_transdc_resp-reg_C-effctor"/>
</dbReference>
<dbReference type="SMART" id="SM00421">
    <property type="entry name" value="HTH_LUXR"/>
    <property type="match status" value="1"/>
</dbReference>
<dbReference type="Proteomes" id="UP000494119">
    <property type="component" value="Unassembled WGS sequence"/>
</dbReference>
<reference evidence="3 4" key="1">
    <citation type="submission" date="2020-04" db="EMBL/GenBank/DDBJ databases">
        <authorList>
            <person name="De Canck E."/>
        </authorList>
    </citation>
    <scope>NUCLEOTIDE SEQUENCE [LARGE SCALE GENOMIC DNA]</scope>
    <source>
        <strain evidence="3 4">LMG 28688</strain>
    </source>
</reference>
<dbReference type="InterPro" id="IPR000792">
    <property type="entry name" value="Tscrpt_reg_LuxR_C"/>
</dbReference>
<dbReference type="EMBL" id="CADIKL010000038">
    <property type="protein sequence ID" value="CAB3802701.1"/>
    <property type="molecule type" value="Genomic_DNA"/>
</dbReference>
<accession>A0A6J5GLQ6</accession>
<organism evidence="3 4">
    <name type="scientific">Paraburkholderia caffeinitolerans</name>
    <dbReference type="NCBI Taxonomy" id="1723730"/>
    <lineage>
        <taxon>Bacteria</taxon>
        <taxon>Pseudomonadati</taxon>
        <taxon>Pseudomonadota</taxon>
        <taxon>Betaproteobacteria</taxon>
        <taxon>Burkholderiales</taxon>
        <taxon>Burkholderiaceae</taxon>
        <taxon>Paraburkholderia</taxon>
    </lineage>
</organism>
<dbReference type="GO" id="GO:0006355">
    <property type="term" value="P:regulation of DNA-templated transcription"/>
    <property type="evidence" value="ECO:0007669"/>
    <property type="project" value="InterPro"/>
</dbReference>
<protein>
    <recommendedName>
        <fullName evidence="2">HTH luxR-type domain-containing protein</fullName>
    </recommendedName>
</protein>
<dbReference type="GO" id="GO:0003677">
    <property type="term" value="F:DNA binding"/>
    <property type="evidence" value="ECO:0007669"/>
    <property type="project" value="InterPro"/>
</dbReference>
<dbReference type="RefSeq" id="WP_175197437.1">
    <property type="nucleotide sequence ID" value="NZ_CADIKL010000038.1"/>
</dbReference>
<evidence type="ECO:0000256" key="1">
    <source>
        <dbReference type="SAM" id="MobiDB-lite"/>
    </source>
</evidence>
<evidence type="ECO:0000313" key="4">
    <source>
        <dbReference type="Proteomes" id="UP000494119"/>
    </source>
</evidence>
<gene>
    <name evidence="3" type="ORF">LMG28688_05618</name>
</gene>
<evidence type="ECO:0000313" key="3">
    <source>
        <dbReference type="EMBL" id="CAB3802701.1"/>
    </source>
</evidence>
<evidence type="ECO:0000259" key="2">
    <source>
        <dbReference type="SMART" id="SM00421"/>
    </source>
</evidence>